<organism evidence="9">
    <name type="scientific">Sulfurovum sp. enrichment culture clone C5</name>
    <dbReference type="NCBI Taxonomy" id="497650"/>
    <lineage>
        <taxon>Bacteria</taxon>
        <taxon>Pseudomonadati</taxon>
        <taxon>Campylobacterota</taxon>
        <taxon>Epsilonproteobacteria</taxon>
        <taxon>Campylobacterales</taxon>
        <taxon>Sulfurovaceae</taxon>
        <taxon>Sulfurovum</taxon>
        <taxon>environmental samples</taxon>
    </lineage>
</organism>
<dbReference type="EMBL" id="FAXN01000027">
    <property type="protein sequence ID" value="CUV65336.1"/>
    <property type="molecule type" value="Genomic_DNA"/>
</dbReference>
<feature type="active site" description="Proton donor/acceptor" evidence="7">
    <location>
        <position position="140"/>
    </location>
</feature>
<evidence type="ECO:0000256" key="6">
    <source>
        <dbReference type="ARBA" id="ARBA00023316"/>
    </source>
</evidence>
<evidence type="ECO:0000256" key="1">
    <source>
        <dbReference type="ARBA" id="ARBA00004752"/>
    </source>
</evidence>
<dbReference type="InterPro" id="IPR038063">
    <property type="entry name" value="Transpep_catalytic_dom"/>
</dbReference>
<comment type="pathway">
    <text evidence="1 7">Cell wall biogenesis; peptidoglycan biosynthesis.</text>
</comment>
<dbReference type="GO" id="GO:0016740">
    <property type="term" value="F:transferase activity"/>
    <property type="evidence" value="ECO:0007669"/>
    <property type="project" value="UniProtKB-KW"/>
</dbReference>
<dbReference type="GO" id="GO:0008360">
    <property type="term" value="P:regulation of cell shape"/>
    <property type="evidence" value="ECO:0007669"/>
    <property type="project" value="UniProtKB-UniRule"/>
</dbReference>
<dbReference type="GO" id="GO:0071555">
    <property type="term" value="P:cell wall organization"/>
    <property type="evidence" value="ECO:0007669"/>
    <property type="project" value="UniProtKB-UniRule"/>
</dbReference>
<keyword evidence="5 7" id="KW-0573">Peptidoglycan synthesis</keyword>
<keyword evidence="6 7" id="KW-0961">Cell wall biogenesis/degradation</keyword>
<dbReference type="InterPro" id="IPR005490">
    <property type="entry name" value="LD_TPept_cat_dom"/>
</dbReference>
<dbReference type="PANTHER" id="PTHR30582">
    <property type="entry name" value="L,D-TRANSPEPTIDASE"/>
    <property type="match status" value="1"/>
</dbReference>
<evidence type="ECO:0000256" key="3">
    <source>
        <dbReference type="ARBA" id="ARBA00022679"/>
    </source>
</evidence>
<dbReference type="InterPro" id="IPR050979">
    <property type="entry name" value="LD-transpeptidase"/>
</dbReference>
<dbReference type="GO" id="GO:0005576">
    <property type="term" value="C:extracellular region"/>
    <property type="evidence" value="ECO:0007669"/>
    <property type="project" value="TreeGrafter"/>
</dbReference>
<dbReference type="GO" id="GO:0018104">
    <property type="term" value="P:peptidoglycan-protein cross-linking"/>
    <property type="evidence" value="ECO:0007669"/>
    <property type="project" value="TreeGrafter"/>
</dbReference>
<keyword evidence="3" id="KW-0808">Transferase</keyword>
<feature type="active site" description="Nucleophile" evidence="7">
    <location>
        <position position="151"/>
    </location>
</feature>
<dbReference type="UniPathway" id="UPA00219"/>
<proteinExistence type="inferred from homology"/>
<dbReference type="CDD" id="cd16913">
    <property type="entry name" value="YkuD_like"/>
    <property type="match status" value="1"/>
</dbReference>
<evidence type="ECO:0000313" key="9">
    <source>
        <dbReference type="EMBL" id="CUV65336.1"/>
    </source>
</evidence>
<dbReference type="PANTHER" id="PTHR30582:SF2">
    <property type="entry name" value="L,D-TRANSPEPTIDASE YCIB-RELATED"/>
    <property type="match status" value="1"/>
</dbReference>
<reference evidence="9" key="1">
    <citation type="submission" date="2015-11" db="EMBL/GenBank/DDBJ databases">
        <authorList>
            <person name="Zhang Y."/>
            <person name="Guo Z."/>
        </authorList>
    </citation>
    <scope>NUCLEOTIDE SEQUENCE</scope>
    <source>
        <strain evidence="9">BN30871</strain>
    </source>
</reference>
<sequence length="206" mass="23550">MKKILLIIILFIALLNAENFTDFNKTHSVNIEALSVTKFELTDMDFENPEIIDLGGKDFFVVSVRESGSDGRIYAVDRDGIIWWSGQISSGAGGGHETDNNIFHILSKKRFHMSSKYPSTDGKNNMDFTIRFTADGQAIHLGNIEAMSYGCIHVAEDDIRPLYKWSKIGMPVVIMRGNYIQFLNQEIKEFEREIKEYDEKTQKINQ</sequence>
<dbReference type="SUPFAM" id="SSF141523">
    <property type="entry name" value="L,D-transpeptidase catalytic domain-like"/>
    <property type="match status" value="1"/>
</dbReference>
<dbReference type="GO" id="GO:0071972">
    <property type="term" value="F:peptidoglycan L,D-transpeptidase activity"/>
    <property type="evidence" value="ECO:0007669"/>
    <property type="project" value="TreeGrafter"/>
</dbReference>
<protein>
    <recommendedName>
        <fullName evidence="8">L,D-TPase catalytic domain-containing protein</fullName>
    </recommendedName>
</protein>
<comment type="similarity">
    <text evidence="2">Belongs to the YkuD family.</text>
</comment>
<feature type="domain" description="L,D-TPase catalytic" evidence="8">
    <location>
        <begin position="62"/>
        <end position="175"/>
    </location>
</feature>
<dbReference type="AlphaFoldDB" id="A0A0S4XMY5"/>
<evidence type="ECO:0000256" key="4">
    <source>
        <dbReference type="ARBA" id="ARBA00022960"/>
    </source>
</evidence>
<accession>A0A0S4XMY5</accession>
<name>A0A0S4XMY5_9BACT</name>
<evidence type="ECO:0000256" key="5">
    <source>
        <dbReference type="ARBA" id="ARBA00022984"/>
    </source>
</evidence>
<evidence type="ECO:0000256" key="7">
    <source>
        <dbReference type="PROSITE-ProRule" id="PRU01373"/>
    </source>
</evidence>
<dbReference type="Pfam" id="PF03734">
    <property type="entry name" value="YkuD"/>
    <property type="match status" value="1"/>
</dbReference>
<dbReference type="PROSITE" id="PS52029">
    <property type="entry name" value="LD_TPASE"/>
    <property type="match status" value="1"/>
</dbReference>
<evidence type="ECO:0000256" key="2">
    <source>
        <dbReference type="ARBA" id="ARBA00005992"/>
    </source>
</evidence>
<evidence type="ECO:0000259" key="8">
    <source>
        <dbReference type="PROSITE" id="PS52029"/>
    </source>
</evidence>
<dbReference type="Gene3D" id="2.40.440.10">
    <property type="entry name" value="L,D-transpeptidase catalytic domain-like"/>
    <property type="match status" value="1"/>
</dbReference>
<gene>
    <name evidence="9" type="ORF">BN3087_280007</name>
</gene>
<keyword evidence="4 7" id="KW-0133">Cell shape</keyword>